<dbReference type="Proteomes" id="UP000004892">
    <property type="component" value="Unassembled WGS sequence"/>
</dbReference>
<dbReference type="HOGENOM" id="CLU_075543_1_0_10"/>
<reference evidence="2 3" key="1">
    <citation type="submission" date="2012-01" db="EMBL/GenBank/DDBJ databases">
        <title>The Genome Sequence of Odoribacter laneus YIT 12061.</title>
        <authorList>
            <consortium name="The Broad Institute Genome Sequencing Platform"/>
            <person name="Earl A."/>
            <person name="Ward D."/>
            <person name="Feldgarden M."/>
            <person name="Gevers D."/>
            <person name="Morotomi M."/>
            <person name="Young S.K."/>
            <person name="Zeng Q."/>
            <person name="Gargeya S."/>
            <person name="Fitzgerald M."/>
            <person name="Haas B."/>
            <person name="Abouelleil A."/>
            <person name="Alvarado L."/>
            <person name="Arachchi H.M."/>
            <person name="Berlin A."/>
            <person name="Chapman S.B."/>
            <person name="Gearin G."/>
            <person name="Goldberg J."/>
            <person name="Griggs A."/>
            <person name="Gujja S."/>
            <person name="Hansen M."/>
            <person name="Heiman D."/>
            <person name="Howarth C."/>
            <person name="Larimer J."/>
            <person name="Lui A."/>
            <person name="MacDonald P.J.P."/>
            <person name="McCowen C."/>
            <person name="Montmayeur A."/>
            <person name="Murphy C."/>
            <person name="Neiman D."/>
            <person name="Pearson M."/>
            <person name="Priest M."/>
            <person name="Roberts A."/>
            <person name="Saif S."/>
            <person name="Shea T."/>
            <person name="Sisk P."/>
            <person name="Stolte C."/>
            <person name="Sykes S."/>
            <person name="Wortman J."/>
            <person name="Nusbaum C."/>
            <person name="Birren B."/>
        </authorList>
    </citation>
    <scope>NUCLEOTIDE SEQUENCE [LARGE SCALE GENOMIC DNA]</scope>
    <source>
        <strain evidence="2 3">YIT 12061</strain>
    </source>
</reference>
<dbReference type="PANTHER" id="PTHR43404:SF2">
    <property type="entry name" value="LIPOPOLYSACCHARIDE CHOLINEPHOSPHOTRANSFERASE LICD"/>
    <property type="match status" value="1"/>
</dbReference>
<proteinExistence type="predicted"/>
<dbReference type="STRING" id="742817.HMPREF9449_01417"/>
<feature type="domain" description="LicD/FKTN/FKRP nucleotidyltransferase" evidence="1">
    <location>
        <begin position="25"/>
        <end position="241"/>
    </location>
</feature>
<dbReference type="PANTHER" id="PTHR43404">
    <property type="entry name" value="LIPOPOLYSACCHARIDE CHOLINEPHOSPHOTRANSFERASE LICD"/>
    <property type="match status" value="1"/>
</dbReference>
<dbReference type="PATRIC" id="fig|742817.3.peg.1505"/>
<dbReference type="GeneID" id="98068990"/>
<evidence type="ECO:0000313" key="2">
    <source>
        <dbReference type="EMBL" id="EHP47564.1"/>
    </source>
</evidence>
<name>H1DGN1_9BACT</name>
<protein>
    <recommendedName>
        <fullName evidence="1">LicD/FKTN/FKRP nucleotidyltransferase domain-containing protein</fullName>
    </recommendedName>
</protein>
<dbReference type="Pfam" id="PF04991">
    <property type="entry name" value="LicD"/>
    <property type="match status" value="1"/>
</dbReference>
<accession>H1DGN1</accession>
<evidence type="ECO:0000259" key="1">
    <source>
        <dbReference type="Pfam" id="PF04991"/>
    </source>
</evidence>
<dbReference type="InterPro" id="IPR007074">
    <property type="entry name" value="LicD/FKTN/FKRP_NTP_transf"/>
</dbReference>
<dbReference type="InterPro" id="IPR052942">
    <property type="entry name" value="LPS_cholinephosphotransferase"/>
</dbReference>
<organism evidence="2 3">
    <name type="scientific">Odoribacter laneus YIT 12061</name>
    <dbReference type="NCBI Taxonomy" id="742817"/>
    <lineage>
        <taxon>Bacteria</taxon>
        <taxon>Pseudomonadati</taxon>
        <taxon>Bacteroidota</taxon>
        <taxon>Bacteroidia</taxon>
        <taxon>Bacteroidales</taxon>
        <taxon>Odoribacteraceae</taxon>
        <taxon>Odoribacter</taxon>
    </lineage>
</organism>
<dbReference type="AlphaFoldDB" id="H1DGN1"/>
<comment type="caution">
    <text evidence="2">The sequence shown here is derived from an EMBL/GenBank/DDBJ whole genome shotgun (WGS) entry which is preliminary data.</text>
</comment>
<sequence>MGNKYDIRALQLKVLDILLAVDKVCREHHLRYYIMAGTLIGAVRHKGFIPWDDDLDIGMPRKDYEIFMEKSKDLLPDYLEAIYWKNDPDYPLSFAKIQDARTTLIERKHLKYKGGIYIDVFPLDGAPCGKLIRLWHFGKFEFYNKTLYFLFRDPYKHGKGISSWPCRIARTLFTRRGVQAKLEKLMRKYDFDRSEWVCDYDDGRKGILPRSVIGNPTLISFEEKEVYGIENYHAYLRNKYGDYMQIPPAEKQRQHNFYFLDLNKPYREKE</sequence>
<evidence type="ECO:0000313" key="3">
    <source>
        <dbReference type="Proteomes" id="UP000004892"/>
    </source>
</evidence>
<dbReference type="eggNOG" id="COG3475">
    <property type="taxonomic scope" value="Bacteria"/>
</dbReference>
<keyword evidence="3" id="KW-1185">Reference proteome</keyword>
<dbReference type="GO" id="GO:0009100">
    <property type="term" value="P:glycoprotein metabolic process"/>
    <property type="evidence" value="ECO:0007669"/>
    <property type="project" value="UniProtKB-ARBA"/>
</dbReference>
<dbReference type="RefSeq" id="WP_009136565.1">
    <property type="nucleotide sequence ID" value="NZ_JH594596.1"/>
</dbReference>
<dbReference type="EMBL" id="ADMC01000022">
    <property type="protein sequence ID" value="EHP47564.1"/>
    <property type="molecule type" value="Genomic_DNA"/>
</dbReference>
<gene>
    <name evidence="2" type="ORF">HMPREF9449_01417</name>
</gene>